<dbReference type="Proteomes" id="UP000011651">
    <property type="component" value="Unassembled WGS sequence"/>
</dbReference>
<comment type="caution">
    <text evidence="1">The sequence shown here is derived from an EMBL/GenBank/DDBJ whole genome shotgun (WGS) entry which is preliminary data.</text>
</comment>
<sequence>MPPEKQPNVGLFLHGERALLMDNLTALNFLPQDQLNLAYLHEVRELNRYRGLALSFLPFDPPISRLMDAIGMECVHRLCSLQEVASQMDLGACVSANQQKEPPFFNKVSKHFFVVDENMGHHLLVNAEKAAEATSAFFGWMLETNATPELHQPLFDFVTQKTKECFVLRECQEQWRVGSSELNLAM</sequence>
<proteinExistence type="predicted"/>
<dbReference type="AlphaFoldDB" id="L9UDB9"/>
<gene>
    <name evidence="1" type="ORF">HALTITAN_0794</name>
</gene>
<protein>
    <submittedName>
        <fullName evidence="1">Uncharacterized protein</fullName>
    </submittedName>
</protein>
<accession>L9UDB9</accession>
<name>L9UDB9_9GAMM</name>
<reference evidence="1 2" key="1">
    <citation type="journal article" date="2013" name="Genome Announc.">
        <title>Draft Genome of the Marine Gammaproteobacterium Halomonas titanicae.</title>
        <authorList>
            <person name="Sanchez-Porro C."/>
            <person name="de la Haba R.R."/>
            <person name="Cruz-Hernandez N."/>
            <person name="Gonzalez J.M."/>
            <person name="Reyes-Guirao C."/>
            <person name="Navarro-Sampedro L."/>
            <person name="Carballo M."/>
            <person name="Ventosa A."/>
        </authorList>
    </citation>
    <scope>NUCLEOTIDE SEQUENCE [LARGE SCALE GENOMIC DNA]</scope>
    <source>
        <strain evidence="1 2">BH1</strain>
    </source>
</reference>
<dbReference type="EMBL" id="AOPO01000002">
    <property type="protein sequence ID" value="ELY22228.1"/>
    <property type="molecule type" value="Genomic_DNA"/>
</dbReference>
<organism evidence="1 2">
    <name type="scientific">Vreelandella titanicae BH1</name>
    <dbReference type="NCBI Taxonomy" id="1204738"/>
    <lineage>
        <taxon>Bacteria</taxon>
        <taxon>Pseudomonadati</taxon>
        <taxon>Pseudomonadota</taxon>
        <taxon>Gammaproteobacteria</taxon>
        <taxon>Oceanospirillales</taxon>
        <taxon>Halomonadaceae</taxon>
        <taxon>Vreelandella</taxon>
    </lineage>
</organism>
<evidence type="ECO:0000313" key="2">
    <source>
        <dbReference type="Proteomes" id="UP000011651"/>
    </source>
</evidence>
<evidence type="ECO:0000313" key="1">
    <source>
        <dbReference type="EMBL" id="ELY22228.1"/>
    </source>
</evidence>
<dbReference type="PATRIC" id="fig|1204738.3.peg.1185"/>